<protein>
    <recommendedName>
        <fullName evidence="2">Leucine-rich repeat protein</fullName>
    </recommendedName>
</protein>
<evidence type="ECO:0000313" key="1">
    <source>
        <dbReference type="EMBL" id="AYV80056.1"/>
    </source>
</evidence>
<gene>
    <name evidence="1" type="ORF">Gaeavirus7_13</name>
</gene>
<sequence>MHKDITEESYKNHYIDIVRSSENVTMVINKDIVNSNIANKLNRIVFPENITILEYNVYNDVSFRNVIIPETLHTLRIRGILIIFPINVRDIVFPINLRTLELTYCHLKTKVVLPYSLHTLIMNVQHCNELFILPFPKNLRILCLPVYVHTNLHELPSELEELILLRMCTLKKDSVTNLPVALKKLMVIPTKYVDSDLAKTFTKIPYGCDLIYTSPGYYDEICK</sequence>
<reference evidence="1" key="1">
    <citation type="submission" date="2018-10" db="EMBL/GenBank/DDBJ databases">
        <title>Hidden diversity of soil giant viruses.</title>
        <authorList>
            <person name="Schulz F."/>
            <person name="Alteio L."/>
            <person name="Goudeau D."/>
            <person name="Ryan E.M."/>
            <person name="Malmstrom R.R."/>
            <person name="Blanchard J."/>
            <person name="Woyke T."/>
        </authorList>
    </citation>
    <scope>NUCLEOTIDE SEQUENCE</scope>
    <source>
        <strain evidence="1">GAV1</strain>
    </source>
</reference>
<accession>A0A3G4ZYP8</accession>
<proteinExistence type="predicted"/>
<dbReference type="EMBL" id="MK072205">
    <property type="protein sequence ID" value="AYV80056.1"/>
    <property type="molecule type" value="Genomic_DNA"/>
</dbReference>
<evidence type="ECO:0008006" key="2">
    <source>
        <dbReference type="Google" id="ProtNLM"/>
    </source>
</evidence>
<organism evidence="1">
    <name type="scientific">Gaeavirus sp</name>
    <dbReference type="NCBI Taxonomy" id="2487767"/>
    <lineage>
        <taxon>Viruses</taxon>
        <taxon>Varidnaviria</taxon>
        <taxon>Bamfordvirae</taxon>
        <taxon>Nucleocytoviricota</taxon>
        <taxon>Megaviricetes</taxon>
        <taxon>Imitervirales</taxon>
        <taxon>Mimiviridae</taxon>
        <taxon>Klosneuvirinae</taxon>
    </lineage>
</organism>
<name>A0A3G4ZYP8_9VIRU</name>